<dbReference type="Proteomes" id="UP001056120">
    <property type="component" value="Linkage Group LG28"/>
</dbReference>
<keyword evidence="2" id="KW-1185">Reference proteome</keyword>
<evidence type="ECO:0000313" key="2">
    <source>
        <dbReference type="Proteomes" id="UP001056120"/>
    </source>
</evidence>
<evidence type="ECO:0000313" key="1">
    <source>
        <dbReference type="EMBL" id="KAI3682740.1"/>
    </source>
</evidence>
<sequence length="146" mass="16366">MIALMFHLGLSSATTRSPGSMTGADLEDEQTKRITDKQTKIVRTLILEGLEASEIKTMLPLIQQHLNVEARKVVHKHIVSKRLDKQIRVASHAKVALEGFRESEMETLCPCTEQYTGNVHVDDGDEVPGESVNIRRVRDSFIQVSE</sequence>
<gene>
    <name evidence="1" type="ORF">L1987_82944</name>
</gene>
<comment type="caution">
    <text evidence="1">The sequence shown here is derived from an EMBL/GenBank/DDBJ whole genome shotgun (WGS) entry which is preliminary data.</text>
</comment>
<name>A0ACB8YBC7_9ASTR</name>
<reference evidence="2" key="1">
    <citation type="journal article" date="2022" name="Mol. Ecol. Resour.">
        <title>The genomes of chicory, endive, great burdock and yacon provide insights into Asteraceae palaeo-polyploidization history and plant inulin production.</title>
        <authorList>
            <person name="Fan W."/>
            <person name="Wang S."/>
            <person name="Wang H."/>
            <person name="Wang A."/>
            <person name="Jiang F."/>
            <person name="Liu H."/>
            <person name="Zhao H."/>
            <person name="Xu D."/>
            <person name="Zhang Y."/>
        </authorList>
    </citation>
    <scope>NUCLEOTIDE SEQUENCE [LARGE SCALE GENOMIC DNA]</scope>
    <source>
        <strain evidence="2">cv. Yunnan</strain>
    </source>
</reference>
<reference evidence="1 2" key="2">
    <citation type="journal article" date="2022" name="Mol. Ecol. Resour.">
        <title>The genomes of chicory, endive, great burdock and yacon provide insights into Asteraceae paleo-polyploidization history and plant inulin production.</title>
        <authorList>
            <person name="Fan W."/>
            <person name="Wang S."/>
            <person name="Wang H."/>
            <person name="Wang A."/>
            <person name="Jiang F."/>
            <person name="Liu H."/>
            <person name="Zhao H."/>
            <person name="Xu D."/>
            <person name="Zhang Y."/>
        </authorList>
    </citation>
    <scope>NUCLEOTIDE SEQUENCE [LARGE SCALE GENOMIC DNA]</scope>
    <source>
        <strain evidence="2">cv. Yunnan</strain>
        <tissue evidence="1">Leaves</tissue>
    </source>
</reference>
<accession>A0ACB8YBC7</accession>
<dbReference type="EMBL" id="CM042045">
    <property type="protein sequence ID" value="KAI3682740.1"/>
    <property type="molecule type" value="Genomic_DNA"/>
</dbReference>
<proteinExistence type="predicted"/>
<protein>
    <submittedName>
        <fullName evidence="1">Uncharacterized protein</fullName>
    </submittedName>
</protein>
<organism evidence="1 2">
    <name type="scientific">Smallanthus sonchifolius</name>
    <dbReference type="NCBI Taxonomy" id="185202"/>
    <lineage>
        <taxon>Eukaryota</taxon>
        <taxon>Viridiplantae</taxon>
        <taxon>Streptophyta</taxon>
        <taxon>Embryophyta</taxon>
        <taxon>Tracheophyta</taxon>
        <taxon>Spermatophyta</taxon>
        <taxon>Magnoliopsida</taxon>
        <taxon>eudicotyledons</taxon>
        <taxon>Gunneridae</taxon>
        <taxon>Pentapetalae</taxon>
        <taxon>asterids</taxon>
        <taxon>campanulids</taxon>
        <taxon>Asterales</taxon>
        <taxon>Asteraceae</taxon>
        <taxon>Asteroideae</taxon>
        <taxon>Heliantheae alliance</taxon>
        <taxon>Millerieae</taxon>
        <taxon>Smallanthus</taxon>
    </lineage>
</organism>